<dbReference type="EMBL" id="UINC01116224">
    <property type="protein sequence ID" value="SVC87810.1"/>
    <property type="molecule type" value="Genomic_DNA"/>
</dbReference>
<name>A0A382QSC9_9ZZZZ</name>
<reference evidence="1" key="1">
    <citation type="submission" date="2018-05" db="EMBL/GenBank/DDBJ databases">
        <authorList>
            <person name="Lanie J.A."/>
            <person name="Ng W.-L."/>
            <person name="Kazmierczak K.M."/>
            <person name="Andrzejewski T.M."/>
            <person name="Davidsen T.M."/>
            <person name="Wayne K.J."/>
            <person name="Tettelin H."/>
            <person name="Glass J.I."/>
            <person name="Rusch D."/>
            <person name="Podicherti R."/>
            <person name="Tsui H.-C.T."/>
            <person name="Winkler M.E."/>
        </authorList>
    </citation>
    <scope>NUCLEOTIDE SEQUENCE</scope>
</reference>
<accession>A0A382QSC9</accession>
<sequence>MLIQENLHLTRTATDGEGGQQFLYKVNQYGISAISRPQEEISSIHWDVDVIKFHETEAVEFDVCHSTELAEKSLIFHNDSSLNEFLEKAFSYFKELGILESMVQKEKEA</sequence>
<protein>
    <submittedName>
        <fullName evidence="1">Uncharacterized protein</fullName>
    </submittedName>
</protein>
<dbReference type="AlphaFoldDB" id="A0A382QSC9"/>
<organism evidence="1">
    <name type="scientific">marine metagenome</name>
    <dbReference type="NCBI Taxonomy" id="408172"/>
    <lineage>
        <taxon>unclassified sequences</taxon>
        <taxon>metagenomes</taxon>
        <taxon>ecological metagenomes</taxon>
    </lineage>
</organism>
<gene>
    <name evidence="1" type="ORF">METZ01_LOCUS340664</name>
</gene>
<evidence type="ECO:0000313" key="1">
    <source>
        <dbReference type="EMBL" id="SVC87810.1"/>
    </source>
</evidence>
<proteinExistence type="predicted"/>